<comment type="similarity">
    <text evidence="1">Belongs to the MaoP family.</text>
</comment>
<evidence type="ECO:0000313" key="5">
    <source>
        <dbReference type="Proteomes" id="UP000256561"/>
    </source>
</evidence>
<feature type="compositionally biased region" description="Acidic residues" evidence="3">
    <location>
        <begin position="105"/>
        <end position="124"/>
    </location>
</feature>
<protein>
    <recommendedName>
        <fullName evidence="2">Macrodomain Ori protein</fullName>
    </recommendedName>
</protein>
<reference evidence="5" key="1">
    <citation type="submission" date="2018-08" db="EMBL/GenBank/DDBJ databases">
        <authorList>
            <person name="Zhang J."/>
            <person name="Du Z.-J."/>
        </authorList>
    </citation>
    <scope>NUCLEOTIDE SEQUENCE [LARGE SCALE GENOMIC DNA]</scope>
    <source>
        <strain evidence="5">KCTC 52655</strain>
    </source>
</reference>
<gene>
    <name evidence="4" type="ORF">DXV75_06660</name>
</gene>
<feature type="region of interest" description="Disordered" evidence="3">
    <location>
        <begin position="98"/>
        <end position="124"/>
    </location>
</feature>
<keyword evidence="5" id="KW-1185">Reference proteome</keyword>
<dbReference type="Pfam" id="PF04219">
    <property type="entry name" value="DUF413"/>
    <property type="match status" value="1"/>
</dbReference>
<dbReference type="RefSeq" id="WP_115592617.1">
    <property type="nucleotide sequence ID" value="NZ_QRHA01000004.1"/>
</dbReference>
<dbReference type="Proteomes" id="UP000256561">
    <property type="component" value="Unassembled WGS sequence"/>
</dbReference>
<evidence type="ECO:0000256" key="1">
    <source>
        <dbReference type="ARBA" id="ARBA00093464"/>
    </source>
</evidence>
<dbReference type="EMBL" id="QRHA01000004">
    <property type="protein sequence ID" value="RDV26664.1"/>
    <property type="molecule type" value="Genomic_DNA"/>
</dbReference>
<dbReference type="AlphaFoldDB" id="A0A3D8M9X5"/>
<sequence>MAKFTRDMLLKRPFVDRKHYPYGFARSGDFSISESKALTQYGSLIAALVDGELGPDNDVDQGYLESALGHRTPQSVEEKAWLKYQSRINRPKAASIYGSKKAAVDDDDDDIRDDDDIEIEIDSP</sequence>
<accession>A0A3D8M9X5</accession>
<dbReference type="OrthoDB" id="6400110at2"/>
<evidence type="ECO:0000256" key="2">
    <source>
        <dbReference type="ARBA" id="ARBA00093628"/>
    </source>
</evidence>
<evidence type="ECO:0000313" key="4">
    <source>
        <dbReference type="EMBL" id="RDV26664.1"/>
    </source>
</evidence>
<comment type="caution">
    <text evidence="4">The sequence shown here is derived from an EMBL/GenBank/DDBJ whole genome shotgun (WGS) entry which is preliminary data.</text>
</comment>
<evidence type="ECO:0000256" key="3">
    <source>
        <dbReference type="SAM" id="MobiDB-lite"/>
    </source>
</evidence>
<name>A0A3D8M9X5_9ALTE</name>
<proteinExistence type="inferred from homology"/>
<organism evidence="4 5">
    <name type="scientific">Alteromonas aestuariivivens</name>
    <dbReference type="NCBI Taxonomy" id="1938339"/>
    <lineage>
        <taxon>Bacteria</taxon>
        <taxon>Pseudomonadati</taxon>
        <taxon>Pseudomonadota</taxon>
        <taxon>Gammaproteobacteria</taxon>
        <taxon>Alteromonadales</taxon>
        <taxon>Alteromonadaceae</taxon>
        <taxon>Alteromonas/Salinimonas group</taxon>
        <taxon>Alteromonas</taxon>
    </lineage>
</organism>
<dbReference type="InterPro" id="IPR007335">
    <property type="entry name" value="DUF413"/>
</dbReference>